<evidence type="ECO:0000313" key="2">
    <source>
        <dbReference type="EMBL" id="KAF3507182.1"/>
    </source>
</evidence>
<gene>
    <name evidence="2" type="ORF">F2Q69_00009836</name>
</gene>
<proteinExistence type="predicted"/>
<feature type="region of interest" description="Disordered" evidence="1">
    <location>
        <begin position="146"/>
        <end position="186"/>
    </location>
</feature>
<dbReference type="Proteomes" id="UP000712600">
    <property type="component" value="Unassembled WGS sequence"/>
</dbReference>
<evidence type="ECO:0000313" key="3">
    <source>
        <dbReference type="Proteomes" id="UP000712600"/>
    </source>
</evidence>
<comment type="caution">
    <text evidence="2">The sequence shown here is derived from an EMBL/GenBank/DDBJ whole genome shotgun (WGS) entry which is preliminary data.</text>
</comment>
<dbReference type="AlphaFoldDB" id="A0A8S9P0W9"/>
<name>A0A8S9P0W9_BRACR</name>
<accession>A0A8S9P0W9</accession>
<sequence>MKPKRDLKCQIISPLCLKTELKSSEIMNQSPVSVSRSITIHLDQRSTMSKLKTCSEQSSKPDLSKLSSSHLFSCKDYNRAHNDQSVAALLMAFEQTSPTSFVSLFQAFSFDETASLASTALGSSRLSLYSCSSRLSLDLERSSSSQHTWGDRVSRTGNKLEQSEKSSPRSFTGGPRQDQARELRRD</sequence>
<organism evidence="2 3">
    <name type="scientific">Brassica cretica</name>
    <name type="common">Mustard</name>
    <dbReference type="NCBI Taxonomy" id="69181"/>
    <lineage>
        <taxon>Eukaryota</taxon>
        <taxon>Viridiplantae</taxon>
        <taxon>Streptophyta</taxon>
        <taxon>Embryophyta</taxon>
        <taxon>Tracheophyta</taxon>
        <taxon>Spermatophyta</taxon>
        <taxon>Magnoliopsida</taxon>
        <taxon>eudicotyledons</taxon>
        <taxon>Gunneridae</taxon>
        <taxon>Pentapetalae</taxon>
        <taxon>rosids</taxon>
        <taxon>malvids</taxon>
        <taxon>Brassicales</taxon>
        <taxon>Brassicaceae</taxon>
        <taxon>Brassiceae</taxon>
        <taxon>Brassica</taxon>
    </lineage>
</organism>
<evidence type="ECO:0000256" key="1">
    <source>
        <dbReference type="SAM" id="MobiDB-lite"/>
    </source>
</evidence>
<dbReference type="EMBL" id="QGKX02001521">
    <property type="protein sequence ID" value="KAF3507182.1"/>
    <property type="molecule type" value="Genomic_DNA"/>
</dbReference>
<protein>
    <submittedName>
        <fullName evidence="2">Uncharacterized protein</fullName>
    </submittedName>
</protein>
<reference evidence="2" key="1">
    <citation type="submission" date="2019-12" db="EMBL/GenBank/DDBJ databases">
        <title>Genome sequencing and annotation of Brassica cretica.</title>
        <authorList>
            <person name="Studholme D.J."/>
            <person name="Sarris P."/>
        </authorList>
    </citation>
    <scope>NUCLEOTIDE SEQUENCE</scope>
    <source>
        <strain evidence="2">PFS-109/04</strain>
        <tissue evidence="2">Leaf</tissue>
    </source>
</reference>